<keyword evidence="2" id="KW-1185">Reference proteome</keyword>
<proteinExistence type="predicted"/>
<name>A0ABV0UDP2_9TELE</name>
<protein>
    <submittedName>
        <fullName evidence="1">Uncharacterized protein</fullName>
    </submittedName>
</protein>
<gene>
    <name evidence="1" type="ORF">ILYODFUR_005862</name>
</gene>
<organism evidence="1 2">
    <name type="scientific">Ilyodon furcidens</name>
    <name type="common">goldbreast splitfin</name>
    <dbReference type="NCBI Taxonomy" id="33524"/>
    <lineage>
        <taxon>Eukaryota</taxon>
        <taxon>Metazoa</taxon>
        <taxon>Chordata</taxon>
        <taxon>Craniata</taxon>
        <taxon>Vertebrata</taxon>
        <taxon>Euteleostomi</taxon>
        <taxon>Actinopterygii</taxon>
        <taxon>Neopterygii</taxon>
        <taxon>Teleostei</taxon>
        <taxon>Neoteleostei</taxon>
        <taxon>Acanthomorphata</taxon>
        <taxon>Ovalentaria</taxon>
        <taxon>Atherinomorphae</taxon>
        <taxon>Cyprinodontiformes</taxon>
        <taxon>Goodeidae</taxon>
        <taxon>Ilyodon</taxon>
    </lineage>
</organism>
<comment type="caution">
    <text evidence="1">The sequence shown here is derived from an EMBL/GenBank/DDBJ whole genome shotgun (WGS) entry which is preliminary data.</text>
</comment>
<dbReference type="EMBL" id="JAHRIQ010069863">
    <property type="protein sequence ID" value="MEQ2243318.1"/>
    <property type="molecule type" value="Genomic_DNA"/>
</dbReference>
<dbReference type="Proteomes" id="UP001482620">
    <property type="component" value="Unassembled WGS sequence"/>
</dbReference>
<sequence>MLFSLCTKRTSSQARILLQVRWTLDYSLINHQERFRCSLQVIDCITDCPQTLQQAGVLSFGLTVRRRRLDTGLKSRRVPKKPLFAFKKNIKTRRKVCRMQDWTVEDWGKVCFSY</sequence>
<evidence type="ECO:0000313" key="2">
    <source>
        <dbReference type="Proteomes" id="UP001482620"/>
    </source>
</evidence>
<accession>A0ABV0UDP2</accession>
<evidence type="ECO:0000313" key="1">
    <source>
        <dbReference type="EMBL" id="MEQ2243318.1"/>
    </source>
</evidence>
<reference evidence="1 2" key="1">
    <citation type="submission" date="2021-06" db="EMBL/GenBank/DDBJ databases">
        <authorList>
            <person name="Palmer J.M."/>
        </authorList>
    </citation>
    <scope>NUCLEOTIDE SEQUENCE [LARGE SCALE GENOMIC DNA]</scope>
    <source>
        <strain evidence="2">if_2019</strain>
        <tissue evidence="1">Muscle</tissue>
    </source>
</reference>